<keyword evidence="5" id="KW-1185">Reference proteome</keyword>
<dbReference type="InterPro" id="IPR056884">
    <property type="entry name" value="NPHP3-like_N"/>
</dbReference>
<dbReference type="SUPFAM" id="SSF52540">
    <property type="entry name" value="P-loop containing nucleoside triphosphate hydrolases"/>
    <property type="match status" value="1"/>
</dbReference>
<proteinExistence type="predicted"/>
<dbReference type="Proteomes" id="UP000799538">
    <property type="component" value="Unassembled WGS sequence"/>
</dbReference>
<feature type="region of interest" description="Disordered" evidence="2">
    <location>
        <begin position="717"/>
        <end position="737"/>
    </location>
</feature>
<protein>
    <recommendedName>
        <fullName evidence="3">Nephrocystin 3-like N-terminal domain-containing protein</fullName>
    </recommendedName>
</protein>
<evidence type="ECO:0000313" key="4">
    <source>
        <dbReference type="EMBL" id="KAF2221590.1"/>
    </source>
</evidence>
<evidence type="ECO:0000259" key="3">
    <source>
        <dbReference type="Pfam" id="PF24883"/>
    </source>
</evidence>
<dbReference type="Gene3D" id="3.40.50.1580">
    <property type="entry name" value="Nucleoside phosphorylase domain"/>
    <property type="match status" value="1"/>
</dbReference>
<dbReference type="InterPro" id="IPR027417">
    <property type="entry name" value="P-loop_NTPase"/>
</dbReference>
<dbReference type="AlphaFoldDB" id="A0A6A6G880"/>
<name>A0A6A6G880_9PEZI</name>
<evidence type="ECO:0000313" key="5">
    <source>
        <dbReference type="Proteomes" id="UP000799538"/>
    </source>
</evidence>
<evidence type="ECO:0000256" key="1">
    <source>
        <dbReference type="ARBA" id="ARBA00022737"/>
    </source>
</evidence>
<organism evidence="4 5">
    <name type="scientific">Elsinoe ampelina</name>
    <dbReference type="NCBI Taxonomy" id="302913"/>
    <lineage>
        <taxon>Eukaryota</taxon>
        <taxon>Fungi</taxon>
        <taxon>Dikarya</taxon>
        <taxon>Ascomycota</taxon>
        <taxon>Pezizomycotina</taxon>
        <taxon>Dothideomycetes</taxon>
        <taxon>Dothideomycetidae</taxon>
        <taxon>Myriangiales</taxon>
        <taxon>Elsinoaceae</taxon>
        <taxon>Elsinoe</taxon>
    </lineage>
</organism>
<dbReference type="SUPFAM" id="SSF53167">
    <property type="entry name" value="Purine and uridine phosphorylases"/>
    <property type="match status" value="1"/>
</dbReference>
<dbReference type="GO" id="GO:0009116">
    <property type="term" value="P:nucleoside metabolic process"/>
    <property type="evidence" value="ECO:0007669"/>
    <property type="project" value="InterPro"/>
</dbReference>
<dbReference type="PANTHER" id="PTHR46082:SF11">
    <property type="entry name" value="AAA+ ATPASE DOMAIN-CONTAINING PROTEIN-RELATED"/>
    <property type="match status" value="1"/>
</dbReference>
<dbReference type="OrthoDB" id="1577640at2759"/>
<dbReference type="Pfam" id="PF24883">
    <property type="entry name" value="NPHP3_N"/>
    <property type="match status" value="1"/>
</dbReference>
<gene>
    <name evidence="4" type="ORF">BDZ85DRAFT_301833</name>
</gene>
<evidence type="ECO:0000256" key="2">
    <source>
        <dbReference type="SAM" id="MobiDB-lite"/>
    </source>
</evidence>
<dbReference type="InterPro" id="IPR035994">
    <property type="entry name" value="Nucleoside_phosphorylase_sf"/>
</dbReference>
<dbReference type="EMBL" id="ML992510">
    <property type="protein sequence ID" value="KAF2221590.1"/>
    <property type="molecule type" value="Genomic_DNA"/>
</dbReference>
<dbReference type="InterPro" id="IPR053137">
    <property type="entry name" value="NLR-like"/>
</dbReference>
<reference evidence="5" key="1">
    <citation type="journal article" date="2020" name="Stud. Mycol.">
        <title>101 Dothideomycetes genomes: A test case for predicting lifestyles and emergence of pathogens.</title>
        <authorList>
            <person name="Haridas S."/>
            <person name="Albert R."/>
            <person name="Binder M."/>
            <person name="Bloem J."/>
            <person name="LaButti K."/>
            <person name="Salamov A."/>
            <person name="Andreopoulos B."/>
            <person name="Baker S."/>
            <person name="Barry K."/>
            <person name="Bills G."/>
            <person name="Bluhm B."/>
            <person name="Cannon C."/>
            <person name="Castanera R."/>
            <person name="Culley D."/>
            <person name="Daum C."/>
            <person name="Ezra D."/>
            <person name="Gonzalez J."/>
            <person name="Henrissat B."/>
            <person name="Kuo A."/>
            <person name="Liang C."/>
            <person name="Lipzen A."/>
            <person name="Lutzoni F."/>
            <person name="Magnuson J."/>
            <person name="Mondo S."/>
            <person name="Nolan M."/>
            <person name="Ohm R."/>
            <person name="Pangilinan J."/>
            <person name="Park H.-J."/>
            <person name="Ramirez L."/>
            <person name="Alfaro M."/>
            <person name="Sun H."/>
            <person name="Tritt A."/>
            <person name="Yoshinaga Y."/>
            <person name="Zwiers L.-H."/>
            <person name="Turgeon B."/>
            <person name="Goodwin S."/>
            <person name="Spatafora J."/>
            <person name="Crous P."/>
            <person name="Grigoriev I."/>
        </authorList>
    </citation>
    <scope>NUCLEOTIDE SEQUENCE [LARGE SCALE GENOMIC DNA]</scope>
    <source>
        <strain evidence="5">CECT 20119</strain>
    </source>
</reference>
<dbReference type="GO" id="GO:0003824">
    <property type="term" value="F:catalytic activity"/>
    <property type="evidence" value="ECO:0007669"/>
    <property type="project" value="InterPro"/>
</dbReference>
<accession>A0A6A6G880</accession>
<feature type="compositionally biased region" description="Polar residues" evidence="2">
    <location>
        <begin position="18"/>
        <end position="33"/>
    </location>
</feature>
<feature type="region of interest" description="Disordered" evidence="2">
    <location>
        <begin position="1"/>
        <end position="33"/>
    </location>
</feature>
<keyword evidence="1" id="KW-0677">Repeat</keyword>
<dbReference type="Gene3D" id="3.40.50.300">
    <property type="entry name" value="P-loop containing nucleotide triphosphate hydrolases"/>
    <property type="match status" value="1"/>
</dbReference>
<feature type="domain" description="Nephrocystin 3-like N-terminal" evidence="3">
    <location>
        <begin position="435"/>
        <end position="599"/>
    </location>
</feature>
<sequence length="1182" mass="131918">MPPSTSRKGKEPIRDSNTEVASSSATSPQATRTQLDSSQAYSIGWISALSIERAAATAMLDFVHDSPKHFVKHERDSNSYTWGSMGRHNIVIASLAAGRYGTISAAVTAQNMLASLPHIKFALLVGVGSGIPRPRQGEDIRLGDVVVSKPASTHGGVVKYDFGKVQADGTFEVTGLLNSPPEVLLKGIGVLKSEHLSEESKMQALINDMLDRHPRMLSYGFANPGQDNDRLFRPRSTHVMTNDRHSDTRRRQCHACDPNLEVKRKERASDAPSVFYGTIASGNASVRDGVSRNQLVDRIDSAALCLETEAAGLMNNFPCLVVKGICDYADAHRSDKWQPYASATAAAYTKELLLTIAADDVQRVQTLDQFLGGIRQQVISGFMSMSQEFRQSHKSIYDQHEFELLQLLPVEFGAMSDSFEEEHQPICLDGTQSRVLEHIEDWMESTEERTIYWMTGPVGAGKSTIARTIASTVCSRRRNGLVASFFFRRSEQTLSSAVNLVGTLSHQLSQKIPAFRLSVLGALKQDSTIRKKSLAEQFNHLIATPLQEALSADALRNRTVVVAIDALDECSETQNVTAIICLLSDIGRRTCLRTLVTCRPTSPLIEQIRQIDRKVYLDIKLLEMTELRIENDVVTYSTSSLQGLRDQDDYSTRDVIPEHHDLLDQQPLQVHSAALASRSLERANQEIPEIRPSQHSKEVEQLLSIDSQHAQRDALSSLATRQPLKDEGESDKALKSARELSEVSQSSFYDANIGQTYEQTMLDIDTVLVEDIPAELDEFASLYRYGRFKEARRYFEDVLEDHVQFFPVAAEYADCLSEQEDYKTLKNFALERLSQYPRAVEEPVIDAERIFFRLHNALATAHTNLAWANGTECAFTAWDAIALRSLSSPLVNEGIRERITILRYRILCLIAKYSQRLLDVAIQSYVRDLGRSLIDEAMLLISNDRAMELCLPLFAALRHSPDADVRSIIEAFIGNTHPRETLSDAALLNLIDKVALFQGVFSNAVEAGILSVQGWGDAINMACADKINQATYLLEGLGHSLCPRYILHLANMQEFREPRALALLAADYNGGLRALLLRLLSQFQFIEDYASCWLVLHRLARAASQEQVFDKLLCEHVTKLADSTSNMHEVNLMLEAMSFYVGAETPGQRFSSLTLSSAESMRQMRAENDYMERSILDAHEVE</sequence>
<feature type="compositionally biased region" description="Basic and acidic residues" evidence="2">
    <location>
        <begin position="723"/>
        <end position="737"/>
    </location>
</feature>
<dbReference type="PANTHER" id="PTHR46082">
    <property type="entry name" value="ATP/GTP-BINDING PROTEIN-RELATED"/>
    <property type="match status" value="1"/>
</dbReference>
<feature type="compositionally biased region" description="Basic and acidic residues" evidence="2">
    <location>
        <begin position="8"/>
        <end position="17"/>
    </location>
</feature>